<keyword evidence="1" id="KW-0805">Transcription regulation</keyword>
<proteinExistence type="predicted"/>
<evidence type="ECO:0000313" key="6">
    <source>
        <dbReference type="Proteomes" id="UP001431449"/>
    </source>
</evidence>
<keyword evidence="3" id="KW-0804">Transcription</keyword>
<organism evidence="5 6">
    <name type="scientific">Pseudomarimonas salicorniae</name>
    <dbReference type="NCBI Taxonomy" id="2933270"/>
    <lineage>
        <taxon>Bacteria</taxon>
        <taxon>Pseudomonadati</taxon>
        <taxon>Pseudomonadota</taxon>
        <taxon>Gammaproteobacteria</taxon>
        <taxon>Lysobacterales</taxon>
        <taxon>Lysobacteraceae</taxon>
        <taxon>Pseudomarimonas</taxon>
    </lineage>
</organism>
<dbReference type="Gene3D" id="1.10.10.60">
    <property type="entry name" value="Homeodomain-like"/>
    <property type="match status" value="2"/>
</dbReference>
<dbReference type="PROSITE" id="PS01124">
    <property type="entry name" value="HTH_ARAC_FAMILY_2"/>
    <property type="match status" value="1"/>
</dbReference>
<gene>
    <name evidence="5" type="ORF">M0G41_18195</name>
</gene>
<dbReference type="EMBL" id="JALNMH010000023">
    <property type="protein sequence ID" value="MCK7595582.1"/>
    <property type="molecule type" value="Genomic_DNA"/>
</dbReference>
<dbReference type="InterPro" id="IPR020449">
    <property type="entry name" value="Tscrpt_reg_AraC-type_HTH"/>
</dbReference>
<dbReference type="Pfam" id="PF12833">
    <property type="entry name" value="HTH_18"/>
    <property type="match status" value="1"/>
</dbReference>
<keyword evidence="2" id="KW-0238">DNA-binding</keyword>
<evidence type="ECO:0000313" key="5">
    <source>
        <dbReference type="EMBL" id="MCK7595582.1"/>
    </source>
</evidence>
<sequence length="289" mass="31558">MKPARIFLGNADGLAARFPALGAAPGRPTAGSAFHGQECSSVWLLLQGTAWLELGGAQVMLPRRRLCVVRDARVSLHLEGPVSMLALAFSSAQLDERLRGRAGHAASRRRMLYPECGLPAAGLVRTLRRPLAGAGELDLDCRLDQFLLGIAADQQHRHARWLSRTPGRTQFDRSRTLRRLLLARSVLQMEGGERVPVARLAEMACYSPSQFVRTFSSVFETTPGELRQQFRLSRAKSLLATTRLSVDEVALEVGYENRSAFSRMFRAGTGMSASQYRGLGGAVLQAGLA</sequence>
<evidence type="ECO:0000256" key="2">
    <source>
        <dbReference type="ARBA" id="ARBA00023125"/>
    </source>
</evidence>
<evidence type="ECO:0000256" key="3">
    <source>
        <dbReference type="ARBA" id="ARBA00023163"/>
    </source>
</evidence>
<dbReference type="InterPro" id="IPR018060">
    <property type="entry name" value="HTH_AraC"/>
</dbReference>
<evidence type="ECO:0000259" key="4">
    <source>
        <dbReference type="PROSITE" id="PS01124"/>
    </source>
</evidence>
<dbReference type="PANTHER" id="PTHR46796:SF6">
    <property type="entry name" value="ARAC SUBFAMILY"/>
    <property type="match status" value="1"/>
</dbReference>
<dbReference type="SUPFAM" id="SSF46689">
    <property type="entry name" value="Homeodomain-like"/>
    <property type="match status" value="2"/>
</dbReference>
<dbReference type="Proteomes" id="UP001431449">
    <property type="component" value="Unassembled WGS sequence"/>
</dbReference>
<feature type="domain" description="HTH araC/xylS-type" evidence="4">
    <location>
        <begin position="181"/>
        <end position="279"/>
    </location>
</feature>
<evidence type="ECO:0000256" key="1">
    <source>
        <dbReference type="ARBA" id="ARBA00023015"/>
    </source>
</evidence>
<dbReference type="InterPro" id="IPR050204">
    <property type="entry name" value="AraC_XylS_family_regulators"/>
</dbReference>
<comment type="caution">
    <text evidence="5">The sequence shown here is derived from an EMBL/GenBank/DDBJ whole genome shotgun (WGS) entry which is preliminary data.</text>
</comment>
<dbReference type="RefSeq" id="WP_248211623.1">
    <property type="nucleotide sequence ID" value="NZ_JALNMH010000023.1"/>
</dbReference>
<dbReference type="InterPro" id="IPR018062">
    <property type="entry name" value="HTH_AraC-typ_CS"/>
</dbReference>
<dbReference type="InterPro" id="IPR009057">
    <property type="entry name" value="Homeodomain-like_sf"/>
</dbReference>
<dbReference type="PRINTS" id="PR00032">
    <property type="entry name" value="HTHARAC"/>
</dbReference>
<dbReference type="PROSITE" id="PS00041">
    <property type="entry name" value="HTH_ARAC_FAMILY_1"/>
    <property type="match status" value="1"/>
</dbReference>
<dbReference type="SMART" id="SM00342">
    <property type="entry name" value="HTH_ARAC"/>
    <property type="match status" value="1"/>
</dbReference>
<name>A0ABT0GM09_9GAMM</name>
<reference evidence="5" key="1">
    <citation type="submission" date="2022-04" db="EMBL/GenBank/DDBJ databases">
        <title>Lysobacter sp. CAU 1642 isolated from sea sand.</title>
        <authorList>
            <person name="Kim W."/>
        </authorList>
    </citation>
    <scope>NUCLEOTIDE SEQUENCE</scope>
    <source>
        <strain evidence="5">CAU 1642</strain>
    </source>
</reference>
<protein>
    <submittedName>
        <fullName evidence="5">Helix-turn-helix transcriptional regulator</fullName>
    </submittedName>
</protein>
<dbReference type="PANTHER" id="PTHR46796">
    <property type="entry name" value="HTH-TYPE TRANSCRIPTIONAL ACTIVATOR RHAS-RELATED"/>
    <property type="match status" value="1"/>
</dbReference>
<keyword evidence="6" id="KW-1185">Reference proteome</keyword>
<accession>A0ABT0GM09</accession>